<evidence type="ECO:0000256" key="1">
    <source>
        <dbReference type="SAM" id="MobiDB-lite"/>
    </source>
</evidence>
<dbReference type="Gramene" id="OGLUM06G03830.1">
    <property type="protein sequence ID" value="OGLUM06G03830.1"/>
    <property type="gene ID" value="OGLUM06G03830"/>
</dbReference>
<dbReference type="AlphaFoldDB" id="A0A0E0A5A9"/>
<protein>
    <submittedName>
        <fullName evidence="2">Uncharacterized protein</fullName>
    </submittedName>
</protein>
<feature type="region of interest" description="Disordered" evidence="1">
    <location>
        <begin position="1"/>
        <end position="25"/>
    </location>
</feature>
<evidence type="ECO:0000313" key="3">
    <source>
        <dbReference type="Proteomes" id="UP000026961"/>
    </source>
</evidence>
<proteinExistence type="predicted"/>
<evidence type="ECO:0000313" key="2">
    <source>
        <dbReference type="EnsemblPlants" id="OGLUM06G03830.1"/>
    </source>
</evidence>
<accession>A0A0E0A5A9</accession>
<keyword evidence="3" id="KW-1185">Reference proteome</keyword>
<organism evidence="2">
    <name type="scientific">Oryza glumipatula</name>
    <dbReference type="NCBI Taxonomy" id="40148"/>
    <lineage>
        <taxon>Eukaryota</taxon>
        <taxon>Viridiplantae</taxon>
        <taxon>Streptophyta</taxon>
        <taxon>Embryophyta</taxon>
        <taxon>Tracheophyta</taxon>
        <taxon>Spermatophyta</taxon>
        <taxon>Magnoliopsida</taxon>
        <taxon>Liliopsida</taxon>
        <taxon>Poales</taxon>
        <taxon>Poaceae</taxon>
        <taxon>BOP clade</taxon>
        <taxon>Oryzoideae</taxon>
        <taxon>Oryzeae</taxon>
        <taxon>Oryzinae</taxon>
        <taxon>Oryza</taxon>
    </lineage>
</organism>
<reference evidence="2" key="2">
    <citation type="submission" date="2018-05" db="EMBL/GenBank/DDBJ databases">
        <title>OgluRS3 (Oryza glumaepatula Reference Sequence Version 3).</title>
        <authorList>
            <person name="Zhang J."/>
            <person name="Kudrna D."/>
            <person name="Lee S."/>
            <person name="Talag J."/>
            <person name="Welchert J."/>
            <person name="Wing R.A."/>
        </authorList>
    </citation>
    <scope>NUCLEOTIDE SEQUENCE [LARGE SCALE GENOMIC DNA]</scope>
</reference>
<reference evidence="2" key="1">
    <citation type="submission" date="2015-04" db="UniProtKB">
        <authorList>
            <consortium name="EnsemblPlants"/>
        </authorList>
    </citation>
    <scope>IDENTIFICATION</scope>
</reference>
<name>A0A0E0A5A9_9ORYZ</name>
<dbReference type="EnsemblPlants" id="OGLUM06G03830.1">
    <property type="protein sequence ID" value="OGLUM06G03830.1"/>
    <property type="gene ID" value="OGLUM06G03830"/>
</dbReference>
<dbReference type="Proteomes" id="UP000026961">
    <property type="component" value="Chromosome 6"/>
</dbReference>
<dbReference type="HOGENOM" id="CLU_165046_0_0_1"/>
<sequence>MTSFGDGLTSDLMAPATSSTQVVENSEEVVDTMITSLTTAPSTQPFPLAAFAMEQEVAPSPRAKMAADLWKKQETTNLTKVIVTRHQQPLPWIRVANGQVQEALNLDVGPGNDIVVGDGDAG</sequence>